<evidence type="ECO:0000256" key="16">
    <source>
        <dbReference type="ARBA" id="ARBA00036239"/>
    </source>
</evidence>
<organism evidence="22 23">
    <name type="scientific">Albula goreensis</name>
    <dbReference type="NCBI Taxonomy" id="1534307"/>
    <lineage>
        <taxon>Eukaryota</taxon>
        <taxon>Metazoa</taxon>
        <taxon>Chordata</taxon>
        <taxon>Craniata</taxon>
        <taxon>Vertebrata</taxon>
        <taxon>Euteleostomi</taxon>
        <taxon>Actinopterygii</taxon>
        <taxon>Neopterygii</taxon>
        <taxon>Teleostei</taxon>
        <taxon>Albuliformes</taxon>
        <taxon>Albulidae</taxon>
        <taxon>Albula</taxon>
    </lineage>
</organism>
<sequence length="370" mass="41855">MTQNCCLSVCRCFFEYETPKVLLIRSRKVGTVNRLIQAVIIAYVIGYVCVWKKGYQDTDSVISSVTTKVKGIALTNTSELGVRVWDVADYVIPPQEETHCPELPSDSSVCSLDSDCTPGFKDVRGNGIRTGKCVNYSETVKTCEVLAWCPLEVDMEPPDPPMLADAENFTVLIKNNIWYPKFNFKKRNILPDINSSYLTHCIFNTSTDPDCPIFTLKYMVSEAQEDFQTMAVHGGVMGIQIRWDCNLDMPYSWCVPKYTFRRLDNKDPNNTVAPGYNFRFAKYYKTGNDVETRTLIKGFGIRFDIMVFGQAGKFSVVPMLLNIGAGLALLGLATVFCDLVVLTFMKKKNQYREEKYSYVDDFGLLSSTEK</sequence>
<gene>
    <name evidence="22" type="ORF">AGOR_G00250710</name>
</gene>
<dbReference type="GO" id="GO:0004931">
    <property type="term" value="F:extracellularly ATP-gated monoatomic cation channel activity"/>
    <property type="evidence" value="ECO:0007669"/>
    <property type="project" value="InterPro"/>
</dbReference>
<dbReference type="InterPro" id="IPR001429">
    <property type="entry name" value="P2X_purnocptor"/>
</dbReference>
<dbReference type="Pfam" id="PF00864">
    <property type="entry name" value="P2X_receptor"/>
    <property type="match status" value="1"/>
</dbReference>
<evidence type="ECO:0000256" key="6">
    <source>
        <dbReference type="ARBA" id="ARBA00022741"/>
    </source>
</evidence>
<dbReference type="EMBL" id="JAERUA010000025">
    <property type="protein sequence ID" value="KAI1882438.1"/>
    <property type="molecule type" value="Genomic_DNA"/>
</dbReference>
<evidence type="ECO:0000256" key="9">
    <source>
        <dbReference type="ARBA" id="ARBA00023065"/>
    </source>
</evidence>
<dbReference type="PIRSF" id="PIRSF005713">
    <property type="entry name" value="P2X_purinoceptor"/>
    <property type="match status" value="1"/>
</dbReference>
<keyword evidence="10 21" id="KW-0472">Membrane</keyword>
<keyword evidence="8 21" id="KW-1133">Transmembrane helix</keyword>
<feature type="disulfide bond" evidence="19">
    <location>
        <begin position="201"/>
        <end position="211"/>
    </location>
</feature>
<evidence type="ECO:0000256" key="10">
    <source>
        <dbReference type="ARBA" id="ARBA00023136"/>
    </source>
</evidence>
<evidence type="ECO:0000256" key="21">
    <source>
        <dbReference type="RuleBase" id="RU000681"/>
    </source>
</evidence>
<dbReference type="Gene3D" id="1.10.287.940">
    <property type="entry name" value="atp-gated p2x4 ion channel"/>
    <property type="match status" value="1"/>
</dbReference>
<dbReference type="AlphaFoldDB" id="A0A8T3CI73"/>
<dbReference type="NCBIfam" id="TIGR00863">
    <property type="entry name" value="P2X"/>
    <property type="match status" value="1"/>
</dbReference>
<dbReference type="FunFam" id="1.10.287.940:FF:000010">
    <property type="entry name" value="P2X receptor E"/>
    <property type="match status" value="1"/>
</dbReference>
<keyword evidence="12 21" id="KW-0675">Receptor</keyword>
<keyword evidence="4" id="KW-1003">Cell membrane</keyword>
<evidence type="ECO:0000313" key="22">
    <source>
        <dbReference type="EMBL" id="KAI1882438.1"/>
    </source>
</evidence>
<dbReference type="GO" id="GO:0098794">
    <property type="term" value="C:postsynapse"/>
    <property type="evidence" value="ECO:0007669"/>
    <property type="project" value="GOC"/>
</dbReference>
<comment type="catalytic activity">
    <reaction evidence="16">
        <text>Na(+)(in) = Na(+)(out)</text>
        <dbReference type="Rhea" id="RHEA:34963"/>
        <dbReference type="ChEBI" id="CHEBI:29101"/>
    </reaction>
</comment>
<comment type="similarity">
    <text evidence="2 21">Belongs to the P2X receptor family.</text>
</comment>
<evidence type="ECO:0000256" key="4">
    <source>
        <dbReference type="ARBA" id="ARBA00022475"/>
    </source>
</evidence>
<keyword evidence="3 21" id="KW-0813">Transport</keyword>
<evidence type="ECO:0000256" key="11">
    <source>
        <dbReference type="ARBA" id="ARBA00023157"/>
    </source>
</evidence>
<comment type="caution">
    <text evidence="21">Lacks conserved residue(s) required for the propagation of feature annotation.</text>
</comment>
<keyword evidence="15 21" id="KW-0407">Ion channel</keyword>
<keyword evidence="9 21" id="KW-0406">Ion transport</keyword>
<dbReference type="Proteomes" id="UP000829720">
    <property type="component" value="Unassembled WGS sequence"/>
</dbReference>
<feature type="binding site" evidence="18">
    <location>
        <position position="297"/>
    </location>
    <ligand>
        <name>ATP</name>
        <dbReference type="ChEBI" id="CHEBI:30616"/>
        <note>ligand shared between two neighboring subunits of the homotrimer</note>
    </ligand>
</feature>
<dbReference type="InterPro" id="IPR059116">
    <property type="entry name" value="P2X_receptor"/>
</dbReference>
<reference evidence="22" key="1">
    <citation type="submission" date="2021-01" db="EMBL/GenBank/DDBJ databases">
        <authorList>
            <person name="Zahm M."/>
            <person name="Roques C."/>
            <person name="Cabau C."/>
            <person name="Klopp C."/>
            <person name="Donnadieu C."/>
            <person name="Jouanno E."/>
            <person name="Lampietro C."/>
            <person name="Louis A."/>
            <person name="Herpin A."/>
            <person name="Echchiki A."/>
            <person name="Berthelot C."/>
            <person name="Parey E."/>
            <person name="Roest-Crollius H."/>
            <person name="Braasch I."/>
            <person name="Postlethwait J."/>
            <person name="Bobe J."/>
            <person name="Montfort J."/>
            <person name="Bouchez O."/>
            <person name="Begum T."/>
            <person name="Mejri S."/>
            <person name="Adams A."/>
            <person name="Chen W.-J."/>
            <person name="Guiguen Y."/>
        </authorList>
    </citation>
    <scope>NUCLEOTIDE SEQUENCE</scope>
    <source>
        <tissue evidence="22">Blood</tissue>
    </source>
</reference>
<keyword evidence="13" id="KW-0325">Glycoprotein</keyword>
<dbReference type="GO" id="GO:0033198">
    <property type="term" value="P:response to ATP"/>
    <property type="evidence" value="ECO:0007669"/>
    <property type="project" value="InterPro"/>
</dbReference>
<evidence type="ECO:0000256" key="8">
    <source>
        <dbReference type="ARBA" id="ARBA00022989"/>
    </source>
</evidence>
<evidence type="ECO:0000256" key="17">
    <source>
        <dbReference type="ARBA" id="ARBA00036634"/>
    </source>
</evidence>
<dbReference type="FunFam" id="2.60.490.10:FF:000001">
    <property type="entry name" value="P2X purinoceptor"/>
    <property type="match status" value="1"/>
</dbReference>
<evidence type="ECO:0000256" key="20">
    <source>
        <dbReference type="PIRSR" id="PIRSR005713-3"/>
    </source>
</evidence>
<feature type="disulfide bond" evidence="19">
    <location>
        <begin position="116"/>
        <end position="143"/>
    </location>
</feature>
<keyword evidence="5 21" id="KW-0812">Transmembrane</keyword>
<dbReference type="InterPro" id="IPR027309">
    <property type="entry name" value="P2X_extracellular_dom_sf"/>
</dbReference>
<dbReference type="GO" id="GO:0005524">
    <property type="term" value="F:ATP binding"/>
    <property type="evidence" value="ECO:0007669"/>
    <property type="project" value="UniProtKB-KW"/>
</dbReference>
<keyword evidence="23" id="KW-1185">Reference proteome</keyword>
<dbReference type="PRINTS" id="PR01307">
    <property type="entry name" value="P2XRECEPTOR"/>
</dbReference>
<dbReference type="PANTHER" id="PTHR10125">
    <property type="entry name" value="P2X PURINOCEPTOR"/>
    <property type="match status" value="1"/>
</dbReference>
<comment type="caution">
    <text evidence="22">The sequence shown here is derived from an EMBL/GenBank/DDBJ whole genome shotgun (WGS) entry which is preliminary data.</text>
</comment>
<feature type="binding site" evidence="18">
    <location>
        <begin position="68"/>
        <end position="70"/>
    </location>
    <ligand>
        <name>ATP</name>
        <dbReference type="ChEBI" id="CHEBI:30616"/>
        <note>ligand shared between two neighboring subunits of the homotrimer</note>
    </ligand>
</feature>
<dbReference type="OrthoDB" id="494673at2759"/>
<evidence type="ECO:0000256" key="5">
    <source>
        <dbReference type="ARBA" id="ARBA00022692"/>
    </source>
</evidence>
<proteinExistence type="inferred from homology"/>
<dbReference type="GO" id="GO:0005886">
    <property type="term" value="C:plasma membrane"/>
    <property type="evidence" value="ECO:0007669"/>
    <property type="project" value="UniProtKB-SubCell"/>
</dbReference>
<comment type="function">
    <text evidence="21">Receptor for ATP that acts as a ligand-gated ion channel.</text>
</comment>
<evidence type="ECO:0000256" key="15">
    <source>
        <dbReference type="ARBA" id="ARBA00023303"/>
    </source>
</evidence>
<dbReference type="GO" id="GO:0001614">
    <property type="term" value="F:purinergic nucleotide receptor activity"/>
    <property type="evidence" value="ECO:0007669"/>
    <property type="project" value="InterPro"/>
</dbReference>
<protein>
    <recommendedName>
        <fullName evidence="21">P2X purinoceptor</fullName>
    </recommendedName>
</protein>
<dbReference type="GO" id="GO:0070588">
    <property type="term" value="P:calcium ion transmembrane transport"/>
    <property type="evidence" value="ECO:0007669"/>
    <property type="project" value="TreeGrafter"/>
</dbReference>
<keyword evidence="6 18" id="KW-0547">Nucleotide-binding</keyword>
<dbReference type="PANTHER" id="PTHR10125:SF18">
    <property type="entry name" value="P2X PURINOCEPTOR 4"/>
    <property type="match status" value="1"/>
</dbReference>
<feature type="binding site" evidence="18">
    <location>
        <position position="170"/>
    </location>
    <ligand>
        <name>ATP</name>
        <dbReference type="ChEBI" id="CHEBI:30616"/>
        <note>ligand shared between two neighboring subunits of the homotrimer</note>
    </ligand>
</feature>
<feature type="disulfide bond" evidence="19">
    <location>
        <begin position="100"/>
        <end position="149"/>
    </location>
</feature>
<evidence type="ECO:0000256" key="3">
    <source>
        <dbReference type="ARBA" id="ARBA00022448"/>
    </source>
</evidence>
<evidence type="ECO:0000256" key="19">
    <source>
        <dbReference type="PIRSR" id="PIRSR005713-2"/>
    </source>
</evidence>
<evidence type="ECO:0000256" key="12">
    <source>
        <dbReference type="ARBA" id="ARBA00023170"/>
    </source>
</evidence>
<feature type="transmembrane region" description="Helical" evidence="21">
    <location>
        <begin position="319"/>
        <end position="345"/>
    </location>
</feature>
<evidence type="ECO:0000256" key="2">
    <source>
        <dbReference type="ARBA" id="ARBA00009848"/>
    </source>
</evidence>
<evidence type="ECO:0000256" key="18">
    <source>
        <dbReference type="PIRSR" id="PIRSR005713-1"/>
    </source>
</evidence>
<evidence type="ECO:0000313" key="23">
    <source>
        <dbReference type="Proteomes" id="UP000829720"/>
    </source>
</evidence>
<feature type="glycosylation site" description="N-linked (GlcNAc...) asparagine" evidence="20">
    <location>
        <position position="168"/>
    </location>
</feature>
<feature type="disulfide bond" evidence="19">
    <location>
        <begin position="110"/>
        <end position="133"/>
    </location>
</feature>
<dbReference type="Gene3D" id="2.60.490.10">
    <property type="entry name" value="atp-gated p2x4 ion channel domain"/>
    <property type="match status" value="1"/>
</dbReference>
<evidence type="ECO:0000256" key="1">
    <source>
        <dbReference type="ARBA" id="ARBA00004651"/>
    </source>
</evidence>
<feature type="binding site" evidence="18">
    <location>
        <begin position="277"/>
        <end position="279"/>
    </location>
    <ligand>
        <name>ATP</name>
        <dbReference type="ChEBI" id="CHEBI:30616"/>
        <note>ligand shared between two neighboring subunits of the homotrimer</note>
    </ligand>
</feature>
<dbReference type="InterPro" id="IPR053792">
    <property type="entry name" value="P2X_RECEPTOR_CS"/>
</dbReference>
<evidence type="ECO:0000256" key="13">
    <source>
        <dbReference type="ARBA" id="ARBA00023180"/>
    </source>
</evidence>
<evidence type="ECO:0000256" key="7">
    <source>
        <dbReference type="ARBA" id="ARBA00022840"/>
    </source>
</evidence>
<accession>A0A8T3CI73</accession>
<feature type="disulfide bond" evidence="19">
    <location>
        <begin position="245"/>
        <end position="254"/>
    </location>
</feature>
<comment type="catalytic activity">
    <reaction evidence="17">
        <text>Ca(2+)(in) = Ca(2+)(out)</text>
        <dbReference type="Rhea" id="RHEA:29671"/>
        <dbReference type="ChEBI" id="CHEBI:29108"/>
    </reaction>
</comment>
<dbReference type="PROSITE" id="PS01212">
    <property type="entry name" value="P2X_RECEPTOR"/>
    <property type="match status" value="1"/>
</dbReference>
<comment type="subcellular location">
    <subcellularLocation>
        <location evidence="1">Cell membrane</location>
        <topology evidence="1">Multi-pass membrane protein</topology>
    </subcellularLocation>
    <subcellularLocation>
        <location evidence="21">Membrane</location>
        <topology evidence="21">Multi-pass membrane protein</topology>
    </subcellularLocation>
</comment>
<keyword evidence="11 19" id="KW-1015">Disulfide bond</keyword>
<keyword evidence="14" id="KW-1071">Ligand-gated ion channel</keyword>
<evidence type="ECO:0000256" key="14">
    <source>
        <dbReference type="ARBA" id="ARBA00023286"/>
    </source>
</evidence>
<keyword evidence="7 18" id="KW-0067">ATP-binding</keyword>
<name>A0A8T3CI73_9TELE</name>